<dbReference type="Gene3D" id="3.30.390.10">
    <property type="entry name" value="Enolase-like, N-terminal domain"/>
    <property type="match status" value="1"/>
</dbReference>
<dbReference type="HAMAP" id="MF_00470">
    <property type="entry name" value="MenC_1"/>
    <property type="match status" value="1"/>
</dbReference>
<dbReference type="SFLD" id="SFLDS00001">
    <property type="entry name" value="Enolase"/>
    <property type="match status" value="1"/>
</dbReference>
<dbReference type="InterPro" id="IPR010196">
    <property type="entry name" value="OSB_synthase_MenC1"/>
</dbReference>
<gene>
    <name evidence="4" type="primary">menC</name>
    <name evidence="7" type="ORF">AVDCRST_MAG55-1866</name>
</gene>
<feature type="active site" description="Proton donor" evidence="4">
    <location>
        <position position="155"/>
    </location>
</feature>
<keyword evidence="3 4" id="KW-0456">Lyase</keyword>
<dbReference type="Pfam" id="PF21508">
    <property type="entry name" value="MenC_N"/>
    <property type="match status" value="1"/>
</dbReference>
<dbReference type="Pfam" id="PF13378">
    <property type="entry name" value="MR_MLE_C"/>
    <property type="match status" value="1"/>
</dbReference>
<organism evidence="7">
    <name type="scientific">uncultured Rubrobacteraceae bacterium</name>
    <dbReference type="NCBI Taxonomy" id="349277"/>
    <lineage>
        <taxon>Bacteria</taxon>
        <taxon>Bacillati</taxon>
        <taxon>Actinomycetota</taxon>
        <taxon>Rubrobacteria</taxon>
        <taxon>Rubrobacterales</taxon>
        <taxon>Rubrobacteraceae</taxon>
        <taxon>environmental samples</taxon>
    </lineage>
</organism>
<evidence type="ECO:0000256" key="5">
    <source>
        <dbReference type="NCBIfam" id="TIGR01927"/>
    </source>
</evidence>
<dbReference type="InterPro" id="IPR029065">
    <property type="entry name" value="Enolase_C-like"/>
</dbReference>
<comment type="pathway">
    <text evidence="4">Quinol/quinone metabolism; 1,4-dihydroxy-2-naphthoate biosynthesis; 1,4-dihydroxy-2-naphthoate from chorismate: step 4/7.</text>
</comment>
<dbReference type="SFLD" id="SFLDG00180">
    <property type="entry name" value="muconate_cycloisomerase"/>
    <property type="match status" value="1"/>
</dbReference>
<dbReference type="SFLD" id="SFLDF00009">
    <property type="entry name" value="o-succinylbenzoate_synthase"/>
    <property type="match status" value="1"/>
</dbReference>
<dbReference type="PROSITE" id="PS00909">
    <property type="entry name" value="MR_MLE_2"/>
    <property type="match status" value="1"/>
</dbReference>
<dbReference type="GO" id="GO:0000287">
    <property type="term" value="F:magnesium ion binding"/>
    <property type="evidence" value="ECO:0007669"/>
    <property type="project" value="UniProtKB-UniRule"/>
</dbReference>
<dbReference type="InterPro" id="IPR013342">
    <property type="entry name" value="Mandelate_racemase_C"/>
</dbReference>
<dbReference type="GO" id="GO:0009063">
    <property type="term" value="P:amino acid catabolic process"/>
    <property type="evidence" value="ECO:0007669"/>
    <property type="project" value="InterPro"/>
</dbReference>
<dbReference type="InterPro" id="IPR018110">
    <property type="entry name" value="Mandel_Rmase/mucon_lact_enz_CS"/>
</dbReference>
<dbReference type="EMBL" id="CADCUZ010000082">
    <property type="protein sequence ID" value="CAA9419154.1"/>
    <property type="molecule type" value="Genomic_DNA"/>
</dbReference>
<dbReference type="UniPathway" id="UPA00079"/>
<dbReference type="PANTHER" id="PTHR42916:SF1">
    <property type="entry name" value="PROTEIN PHYLLO, CHLOROPLASTIC"/>
    <property type="match status" value="1"/>
</dbReference>
<keyword evidence="2 4" id="KW-0460">Magnesium</keyword>
<reference evidence="7" key="1">
    <citation type="submission" date="2020-02" db="EMBL/GenBank/DDBJ databases">
        <authorList>
            <person name="Meier V. D."/>
        </authorList>
    </citation>
    <scope>NUCLEOTIDE SEQUENCE</scope>
    <source>
        <strain evidence="7">AVDCRST_MAG55</strain>
    </source>
</reference>
<dbReference type="NCBIfam" id="TIGR01927">
    <property type="entry name" value="menC_gam_Gplu"/>
    <property type="match status" value="1"/>
</dbReference>
<name>A0A6J4PL79_9ACTN</name>
<dbReference type="SUPFAM" id="SSF54826">
    <property type="entry name" value="Enolase N-terminal domain-like"/>
    <property type="match status" value="1"/>
</dbReference>
<dbReference type="GO" id="GO:0043748">
    <property type="term" value="F:O-succinylbenzoate synthase activity"/>
    <property type="evidence" value="ECO:0007669"/>
    <property type="project" value="UniProtKB-EC"/>
</dbReference>
<dbReference type="CDD" id="cd03320">
    <property type="entry name" value="OSBS"/>
    <property type="match status" value="1"/>
</dbReference>
<comment type="function">
    <text evidence="4">Converts 2-succinyl-6-hydroxy-2,4-cyclohexadiene-1-carboxylate (SHCHC) to 2-succinylbenzoate (OSB).</text>
</comment>
<dbReference type="Gene3D" id="3.20.20.120">
    <property type="entry name" value="Enolase-like C-terminal domain"/>
    <property type="match status" value="1"/>
</dbReference>
<feature type="binding site" evidence="4">
    <location>
        <position position="233"/>
    </location>
    <ligand>
        <name>Mg(2+)</name>
        <dbReference type="ChEBI" id="CHEBI:18420"/>
    </ligand>
</feature>
<dbReference type="SMART" id="SM00922">
    <property type="entry name" value="MR_MLE"/>
    <property type="match status" value="1"/>
</dbReference>
<comment type="cofactor">
    <cofactor evidence="4">
        <name>a divalent metal cation</name>
        <dbReference type="ChEBI" id="CHEBI:60240"/>
    </cofactor>
</comment>
<dbReference type="EC" id="4.2.1.113" evidence="4 5"/>
<protein>
    <recommendedName>
        <fullName evidence="4 5">o-succinylbenzoate synthase</fullName>
        <shortName evidence="4">OSB synthase</shortName>
        <shortName evidence="4">OSBS</shortName>
        <ecNumber evidence="4 5">4.2.1.113</ecNumber>
    </recommendedName>
    <alternativeName>
        <fullName evidence="4">4-(2'-carboxyphenyl)-4-oxybutyric acid synthase</fullName>
    </alternativeName>
    <alternativeName>
        <fullName evidence="4">o-succinylbenzoic acid synthase</fullName>
    </alternativeName>
</protein>
<feature type="active site" description="Proton acceptor" evidence="4">
    <location>
        <position position="256"/>
    </location>
</feature>
<proteinExistence type="inferred from homology"/>
<dbReference type="InterPro" id="IPR041338">
    <property type="entry name" value="OSBS_N"/>
</dbReference>
<evidence type="ECO:0000313" key="7">
    <source>
        <dbReference type="EMBL" id="CAA9419154.1"/>
    </source>
</evidence>
<dbReference type="GO" id="GO:0009234">
    <property type="term" value="P:menaquinone biosynthetic process"/>
    <property type="evidence" value="ECO:0007669"/>
    <property type="project" value="UniProtKB-UniRule"/>
</dbReference>
<dbReference type="UniPathway" id="UPA01057">
    <property type="reaction ID" value="UER00165"/>
</dbReference>
<dbReference type="InterPro" id="IPR029017">
    <property type="entry name" value="Enolase-like_N"/>
</dbReference>
<evidence type="ECO:0000259" key="6">
    <source>
        <dbReference type="SMART" id="SM00922"/>
    </source>
</evidence>
<evidence type="ECO:0000256" key="3">
    <source>
        <dbReference type="ARBA" id="ARBA00023239"/>
    </source>
</evidence>
<sequence length="354" mass="37747">MRPAGLDLYRYALPFSEPVALKESVLEYREGLLIRLTAEDGSSGWGEAAPLPGFSRETLEDATEQLRGLAASMPGGEVSVEMLDRADLAPSVRFGLELAAHNLSAKPSKNVLARPPKHPNRKAVFVNGLLSVFGGGMVEEARRMRAAGYRAAKLKVGGRGEPGDARLVREVGEALGDGVSLRLDANRAWGFGEALEFGRGVSGVRVEYVEEPLAEPGRLRELIGRWGLPVALDESLVGMGPEGLGRHRYARAVVLKPTLLGGLSRALRLAGEAKALGMRVVVSSSYESGVGTGALVALAAAVGEEPVGLDTYRRLAEDVIEVPLDLPAPVVDVRRATEAARRVDVRKIEPLPLD</sequence>
<feature type="binding site" evidence="4">
    <location>
        <position position="210"/>
    </location>
    <ligand>
        <name>Mg(2+)</name>
        <dbReference type="ChEBI" id="CHEBI:18420"/>
    </ligand>
</feature>
<dbReference type="PANTHER" id="PTHR42916">
    <property type="entry name" value="2-SUCCINYL-5-ENOLPYRUVYL-6-HYDROXY-3-CYCLOHEXENE-1-CARBOXYLATE SYNTHASE"/>
    <property type="match status" value="1"/>
</dbReference>
<keyword evidence="1 4" id="KW-0479">Metal-binding</keyword>
<comment type="pathway">
    <text evidence="4">Quinol/quinone metabolism; menaquinone biosynthesis.</text>
</comment>
<comment type="similarity">
    <text evidence="4">Belongs to the mandelate racemase/muconate lactonizing enzyme family. MenC type 1 subfamily.</text>
</comment>
<keyword evidence="4" id="KW-0474">Menaquinone biosynthesis</keyword>
<dbReference type="AlphaFoldDB" id="A0A6J4PL79"/>
<dbReference type="SUPFAM" id="SSF51604">
    <property type="entry name" value="Enolase C-terminal domain-like"/>
    <property type="match status" value="1"/>
</dbReference>
<feature type="domain" description="Mandelate racemase/muconate lactonizing enzyme C-terminal" evidence="6">
    <location>
        <begin position="134"/>
        <end position="229"/>
    </location>
</feature>
<evidence type="ECO:0000256" key="1">
    <source>
        <dbReference type="ARBA" id="ARBA00022723"/>
    </source>
</evidence>
<feature type="binding site" evidence="4">
    <location>
        <position position="184"/>
    </location>
    <ligand>
        <name>Mg(2+)</name>
        <dbReference type="ChEBI" id="CHEBI:18420"/>
    </ligand>
</feature>
<dbReference type="InterPro" id="IPR036849">
    <property type="entry name" value="Enolase-like_C_sf"/>
</dbReference>
<accession>A0A6J4PL79</accession>
<evidence type="ECO:0000256" key="4">
    <source>
        <dbReference type="HAMAP-Rule" id="MF_00470"/>
    </source>
</evidence>
<comment type="catalytic activity">
    <reaction evidence="4">
        <text>(1R,6R)-6-hydroxy-2-succinyl-cyclohexa-2,4-diene-1-carboxylate = 2-succinylbenzoate + H2O</text>
        <dbReference type="Rhea" id="RHEA:10196"/>
        <dbReference type="ChEBI" id="CHEBI:15377"/>
        <dbReference type="ChEBI" id="CHEBI:18325"/>
        <dbReference type="ChEBI" id="CHEBI:58689"/>
        <dbReference type="EC" id="4.2.1.113"/>
    </reaction>
</comment>
<evidence type="ECO:0000256" key="2">
    <source>
        <dbReference type="ARBA" id="ARBA00022842"/>
    </source>
</evidence>